<reference evidence="2" key="2">
    <citation type="submission" date="2025-09" db="UniProtKB">
        <authorList>
            <consortium name="Ensembl"/>
        </authorList>
    </citation>
    <scope>IDENTIFICATION</scope>
</reference>
<name>A0A8C6T3X0_9GOBI</name>
<feature type="region of interest" description="Disordered" evidence="1">
    <location>
        <begin position="1"/>
        <end position="29"/>
    </location>
</feature>
<evidence type="ECO:0000256" key="1">
    <source>
        <dbReference type="SAM" id="MobiDB-lite"/>
    </source>
</evidence>
<dbReference type="Ensembl" id="ENSNMLT00000017984.1">
    <property type="protein sequence ID" value="ENSNMLP00000016011.1"/>
    <property type="gene ID" value="ENSNMLG00000010591.1"/>
</dbReference>
<dbReference type="Proteomes" id="UP000694523">
    <property type="component" value="Unplaced"/>
</dbReference>
<sequence>MRGLTRQGTRHKVSPGQGASGTRRVLPKETYSDVHELDLTTLDRAQGLYCVES</sequence>
<reference evidence="2" key="1">
    <citation type="submission" date="2025-08" db="UniProtKB">
        <authorList>
            <consortium name="Ensembl"/>
        </authorList>
    </citation>
    <scope>IDENTIFICATION</scope>
</reference>
<dbReference type="AlphaFoldDB" id="A0A8C6T3X0"/>
<organism evidence="2 3">
    <name type="scientific">Neogobius melanostomus</name>
    <name type="common">round goby</name>
    <dbReference type="NCBI Taxonomy" id="47308"/>
    <lineage>
        <taxon>Eukaryota</taxon>
        <taxon>Metazoa</taxon>
        <taxon>Chordata</taxon>
        <taxon>Craniata</taxon>
        <taxon>Vertebrata</taxon>
        <taxon>Euteleostomi</taxon>
        <taxon>Actinopterygii</taxon>
        <taxon>Neopterygii</taxon>
        <taxon>Teleostei</taxon>
        <taxon>Neoteleostei</taxon>
        <taxon>Acanthomorphata</taxon>
        <taxon>Gobiaria</taxon>
        <taxon>Gobiiformes</taxon>
        <taxon>Gobioidei</taxon>
        <taxon>Gobiidae</taxon>
        <taxon>Benthophilinae</taxon>
        <taxon>Neogobiini</taxon>
        <taxon>Neogobius</taxon>
    </lineage>
</organism>
<protein>
    <submittedName>
        <fullName evidence="2">Uncharacterized protein</fullName>
    </submittedName>
</protein>
<proteinExistence type="predicted"/>
<accession>A0A8C6T3X0</accession>
<keyword evidence="3" id="KW-1185">Reference proteome</keyword>
<evidence type="ECO:0000313" key="2">
    <source>
        <dbReference type="Ensembl" id="ENSNMLP00000016011.1"/>
    </source>
</evidence>
<evidence type="ECO:0000313" key="3">
    <source>
        <dbReference type="Proteomes" id="UP000694523"/>
    </source>
</evidence>